<dbReference type="CDD" id="cd16012">
    <property type="entry name" value="ALP"/>
    <property type="match status" value="1"/>
</dbReference>
<dbReference type="SUPFAM" id="SSF53649">
    <property type="entry name" value="Alkaline phosphatase-like"/>
    <property type="match status" value="1"/>
</dbReference>
<dbReference type="InterPro" id="IPR001952">
    <property type="entry name" value="Alkaline_phosphatase"/>
</dbReference>
<dbReference type="PANTHER" id="PTHR11596">
    <property type="entry name" value="ALKALINE PHOSPHATASE"/>
    <property type="match status" value="1"/>
</dbReference>
<keyword evidence="8" id="KW-1185">Reference proteome</keyword>
<keyword evidence="1" id="KW-0597">Phosphoprotein</keyword>
<evidence type="ECO:0000256" key="1">
    <source>
        <dbReference type="ARBA" id="ARBA00022553"/>
    </source>
</evidence>
<comment type="cofactor">
    <cofactor evidence="3">
        <name>Zn(2+)</name>
        <dbReference type="ChEBI" id="CHEBI:29105"/>
    </cofactor>
    <text evidence="3">Binds 2 Zn(2+) ions.</text>
</comment>
<keyword evidence="3" id="KW-0479">Metal-binding</keyword>
<sequence>MPKFLTRAPLALAVTLATASGAVMAQMTPGYSAYEVPDYQQGEAWLQQRLQQTDPGKKARNLIFFLGDGMNIATLTASRIYQGQLMGRTGEENSLSFERFPASALVKTYNTNQQTPDSAGTITALMTGVKTEAGVLSIGPEQERGTCAGAKAHEVATLLENASAAGYATGVVSTARITHATPAATYAHSIERDWESDADLSEEARQNGCQDIARQLIDRGFAGGLDVAMGGGLGNFLLASANGRRQDEDLTARFRQQYPQGQLLLSRNDLMAMSPATPILGLFSTSHMDYEADRRKADEPAQPSLEEMTLTAIRVLQEQTRSSDQGYVLVIESGRIDHAHHAGNAYRALDETVQLSDAVATADQLTNDDDTLIIVTADHSHTFSMAGYQQRGAPILGYANGNEDKQEDTAYTTLGYANGPGATAHNHDKEPEDPDYLQAALAPMSDETHGSDDVAAHAKGPGSQWFHGQLEQNSLYHLMVQSLQLSGSESESRSANAEQSE</sequence>
<dbReference type="AlphaFoldDB" id="A0A9X3EBQ6"/>
<feature type="binding site" evidence="3">
    <location>
        <position position="378"/>
    </location>
    <ligand>
        <name>Zn(2+)</name>
        <dbReference type="ChEBI" id="CHEBI:29105"/>
        <label>2</label>
    </ligand>
</feature>
<feature type="binding site" evidence="3">
    <location>
        <position position="68"/>
    </location>
    <ligand>
        <name>Mg(2+)</name>
        <dbReference type="ChEBI" id="CHEBI:18420"/>
    </ligand>
</feature>
<evidence type="ECO:0000313" key="7">
    <source>
        <dbReference type="EMBL" id="MCY0964260.1"/>
    </source>
</evidence>
<feature type="binding site" evidence="3">
    <location>
        <position position="179"/>
    </location>
    <ligand>
        <name>Mg(2+)</name>
        <dbReference type="ChEBI" id="CHEBI:18420"/>
    </ligand>
</feature>
<feature type="compositionally biased region" description="Basic and acidic residues" evidence="5">
    <location>
        <begin position="446"/>
        <end position="456"/>
    </location>
</feature>
<comment type="caution">
    <text evidence="7">The sequence shown here is derived from an EMBL/GenBank/DDBJ whole genome shotgun (WGS) entry which is preliminary data.</text>
</comment>
<evidence type="ECO:0000256" key="5">
    <source>
        <dbReference type="SAM" id="MobiDB-lite"/>
    </source>
</evidence>
<keyword evidence="7" id="KW-0378">Hydrolase</keyword>
<dbReference type="EMBL" id="JAPNOA010000016">
    <property type="protein sequence ID" value="MCY0964260.1"/>
    <property type="molecule type" value="Genomic_DNA"/>
</dbReference>
<dbReference type="Pfam" id="PF00245">
    <property type="entry name" value="Alk_phosphatase"/>
    <property type="match status" value="1"/>
</dbReference>
<dbReference type="PANTHER" id="PTHR11596:SF5">
    <property type="entry name" value="ALKALINE PHOSPHATASE"/>
    <property type="match status" value="1"/>
</dbReference>
<keyword evidence="3" id="KW-0460">Magnesium</keyword>
<evidence type="ECO:0000256" key="4">
    <source>
        <dbReference type="RuleBase" id="RU003946"/>
    </source>
</evidence>
<dbReference type="GO" id="GO:0004035">
    <property type="term" value="F:alkaline phosphatase activity"/>
    <property type="evidence" value="ECO:0007669"/>
    <property type="project" value="UniProtKB-EC"/>
</dbReference>
<feature type="binding site" evidence="3">
    <location>
        <position position="337"/>
    </location>
    <ligand>
        <name>Zn(2+)</name>
        <dbReference type="ChEBI" id="CHEBI:29105"/>
        <label>2</label>
    </ligand>
</feature>
<proteinExistence type="inferred from homology"/>
<dbReference type="SMART" id="SM00098">
    <property type="entry name" value="alkPPc"/>
    <property type="match status" value="1"/>
</dbReference>
<dbReference type="PRINTS" id="PR00113">
    <property type="entry name" value="ALKPHPHTASE"/>
</dbReference>
<comment type="cofactor">
    <cofactor evidence="3">
        <name>Mg(2+)</name>
        <dbReference type="ChEBI" id="CHEBI:18420"/>
    </cofactor>
    <text evidence="3">Binds 1 Mg(2+) ion.</text>
</comment>
<organism evidence="7 8">
    <name type="scientific">Parathalassolituus penaei</name>
    <dbReference type="NCBI Taxonomy" id="2997323"/>
    <lineage>
        <taxon>Bacteria</taxon>
        <taxon>Pseudomonadati</taxon>
        <taxon>Pseudomonadota</taxon>
        <taxon>Gammaproteobacteria</taxon>
        <taxon>Oceanospirillales</taxon>
        <taxon>Oceanospirillaceae</taxon>
        <taxon>Parathalassolituus</taxon>
    </lineage>
</organism>
<comment type="similarity">
    <text evidence="4">Belongs to the alkaline phosphatase family.</text>
</comment>
<feature type="binding site" evidence="3">
    <location>
        <position position="341"/>
    </location>
    <ligand>
        <name>Zn(2+)</name>
        <dbReference type="ChEBI" id="CHEBI:29105"/>
        <label>2</label>
    </ligand>
</feature>
<evidence type="ECO:0000256" key="3">
    <source>
        <dbReference type="PIRSR" id="PIRSR601952-2"/>
    </source>
</evidence>
<dbReference type="EC" id="3.1.3.1" evidence="7"/>
<evidence type="ECO:0000256" key="6">
    <source>
        <dbReference type="SAM" id="SignalP"/>
    </source>
</evidence>
<dbReference type="RefSeq" id="WP_283172478.1">
    <property type="nucleotide sequence ID" value="NZ_JAPNOA010000016.1"/>
</dbReference>
<feature type="binding site" evidence="3">
    <location>
        <position position="332"/>
    </location>
    <ligand>
        <name>Mg(2+)</name>
        <dbReference type="ChEBI" id="CHEBI:18420"/>
    </ligand>
</feature>
<accession>A0A9X3EBQ6</accession>
<feature type="binding site" evidence="3">
    <location>
        <position position="68"/>
    </location>
    <ligand>
        <name>Zn(2+)</name>
        <dbReference type="ChEBI" id="CHEBI:29105"/>
        <label>2</label>
    </ligand>
</feature>
<feature type="region of interest" description="Disordered" evidence="5">
    <location>
        <begin position="445"/>
        <end position="466"/>
    </location>
</feature>
<keyword evidence="3" id="KW-0862">Zinc</keyword>
<dbReference type="Gene3D" id="3.40.720.10">
    <property type="entry name" value="Alkaline Phosphatase, subunit A"/>
    <property type="match status" value="1"/>
</dbReference>
<keyword evidence="6" id="KW-0732">Signal</keyword>
<feature type="binding site" evidence="3">
    <location>
        <position position="379"/>
    </location>
    <ligand>
        <name>Zn(2+)</name>
        <dbReference type="ChEBI" id="CHEBI:29105"/>
        <label>2</label>
    </ligand>
</feature>
<evidence type="ECO:0000256" key="2">
    <source>
        <dbReference type="PIRSR" id="PIRSR601952-1"/>
    </source>
</evidence>
<reference evidence="7" key="1">
    <citation type="submission" date="2022-11" db="EMBL/GenBank/DDBJ databases">
        <title>Parathalassolutuus dongxingensis gen. nov., sp. nov., a novel member of family Oceanospirillaceae isolated from a coastal shrimp pond in Guangxi, China.</title>
        <authorList>
            <person name="Chen H."/>
        </authorList>
    </citation>
    <scope>NUCLEOTIDE SEQUENCE</scope>
    <source>
        <strain evidence="7">G-43</strain>
    </source>
</reference>
<evidence type="ECO:0000313" key="8">
    <source>
        <dbReference type="Proteomes" id="UP001150830"/>
    </source>
</evidence>
<dbReference type="GO" id="GO:0046872">
    <property type="term" value="F:metal ion binding"/>
    <property type="evidence" value="ECO:0007669"/>
    <property type="project" value="UniProtKB-KW"/>
</dbReference>
<feature type="signal peptide" evidence="6">
    <location>
        <begin position="1"/>
        <end position="25"/>
    </location>
</feature>
<feature type="binding site" evidence="3">
    <location>
        <position position="449"/>
    </location>
    <ligand>
        <name>Zn(2+)</name>
        <dbReference type="ChEBI" id="CHEBI:29105"/>
        <label>2</label>
    </ligand>
</feature>
<dbReference type="Proteomes" id="UP001150830">
    <property type="component" value="Unassembled WGS sequence"/>
</dbReference>
<gene>
    <name evidence="7" type="ORF">OUO13_03605</name>
</gene>
<dbReference type="InterPro" id="IPR017850">
    <property type="entry name" value="Alkaline_phosphatase_core_sf"/>
</dbReference>
<feature type="chain" id="PRO_5040827460" evidence="6">
    <location>
        <begin position="26"/>
        <end position="501"/>
    </location>
</feature>
<name>A0A9X3EBQ6_9GAMM</name>
<feature type="binding site" evidence="3">
    <location>
        <position position="181"/>
    </location>
    <ligand>
        <name>Mg(2+)</name>
        <dbReference type="ChEBI" id="CHEBI:18420"/>
    </ligand>
</feature>
<protein>
    <submittedName>
        <fullName evidence="7">Alkaline phosphatase</fullName>
        <ecNumber evidence="7">3.1.3.1</ecNumber>
    </submittedName>
</protein>
<feature type="active site" description="Phosphoserine intermediate" evidence="2">
    <location>
        <position position="118"/>
    </location>
</feature>